<evidence type="ECO:0000313" key="1">
    <source>
        <dbReference type="EMBL" id="OXS80228.1"/>
    </source>
</evidence>
<evidence type="ECO:0000313" key="2">
    <source>
        <dbReference type="Proteomes" id="UP000215545"/>
    </source>
</evidence>
<comment type="caution">
    <text evidence="1">The sequence shown here is derived from an EMBL/GenBank/DDBJ whole genome shotgun (WGS) entry which is preliminary data.</text>
</comment>
<organism evidence="1 2">
    <name type="scientific">Domibacillus enclensis</name>
    <dbReference type="NCBI Taxonomy" id="1017273"/>
    <lineage>
        <taxon>Bacteria</taxon>
        <taxon>Bacillati</taxon>
        <taxon>Bacillota</taxon>
        <taxon>Bacilli</taxon>
        <taxon>Bacillales</taxon>
        <taxon>Bacillaceae</taxon>
        <taxon>Domibacillus</taxon>
    </lineage>
</organism>
<sequence>MTYLDSRFHACATCRQFQAFKGPEKMIYRCRRLGFETNPGYRFDCWDPKDQVKKLMDKEREAQHDK</sequence>
<dbReference type="EMBL" id="MWSK01000001">
    <property type="protein sequence ID" value="OXS80228.1"/>
    <property type="molecule type" value="Genomic_DNA"/>
</dbReference>
<name>A0ABX4ECT1_9BACI</name>
<reference evidence="2" key="1">
    <citation type="submission" date="2017-03" db="EMBL/GenBank/DDBJ databases">
        <title>Bacillus sp. V-88(T) DSM27956, whole genome shotgun sequencing project.</title>
        <authorList>
            <person name="Dastager S.G."/>
            <person name="Neurgaonkar P.S."/>
            <person name="Dharne M.S."/>
        </authorList>
    </citation>
    <scope>NUCLEOTIDE SEQUENCE [LARGE SCALE GENOMIC DNA]</scope>
    <source>
        <strain evidence="2">DSM 25145</strain>
    </source>
</reference>
<gene>
    <name evidence="1" type="ORF">B1B05_01770</name>
</gene>
<dbReference type="Proteomes" id="UP000215545">
    <property type="component" value="Unassembled WGS sequence"/>
</dbReference>
<dbReference type="RefSeq" id="WP_045850584.1">
    <property type="nucleotide sequence ID" value="NZ_FTLX01000001.1"/>
</dbReference>
<proteinExistence type="predicted"/>
<accession>A0ABX4ECT1</accession>
<keyword evidence="2" id="KW-1185">Reference proteome</keyword>
<protein>
    <submittedName>
        <fullName evidence="1">Uncharacterized protein</fullName>
    </submittedName>
</protein>